<dbReference type="CDD" id="cd02440">
    <property type="entry name" value="AdoMet_MTases"/>
    <property type="match status" value="1"/>
</dbReference>
<dbReference type="AlphaFoldDB" id="A0A0G0UVS5"/>
<protein>
    <submittedName>
        <fullName evidence="1">Methyltransferase</fullName>
    </submittedName>
</protein>
<comment type="caution">
    <text evidence="1">The sequence shown here is derived from an EMBL/GenBank/DDBJ whole genome shotgun (WGS) entry which is preliminary data.</text>
</comment>
<dbReference type="GO" id="GO:0008168">
    <property type="term" value="F:methyltransferase activity"/>
    <property type="evidence" value="ECO:0007669"/>
    <property type="project" value="UniProtKB-KW"/>
</dbReference>
<proteinExistence type="predicted"/>
<dbReference type="Gene3D" id="3.40.50.150">
    <property type="entry name" value="Vaccinia Virus protein VP39"/>
    <property type="match status" value="1"/>
</dbReference>
<evidence type="ECO:0000313" key="2">
    <source>
        <dbReference type="Proteomes" id="UP000034676"/>
    </source>
</evidence>
<dbReference type="EMBL" id="LCAO01000009">
    <property type="protein sequence ID" value="KKR91616.1"/>
    <property type="molecule type" value="Genomic_DNA"/>
</dbReference>
<reference evidence="1 2" key="1">
    <citation type="journal article" date="2015" name="Nature">
        <title>rRNA introns, odd ribosomes, and small enigmatic genomes across a large radiation of phyla.</title>
        <authorList>
            <person name="Brown C.T."/>
            <person name="Hug L.A."/>
            <person name="Thomas B.C."/>
            <person name="Sharon I."/>
            <person name="Castelle C.J."/>
            <person name="Singh A."/>
            <person name="Wilkins M.J."/>
            <person name="Williams K.H."/>
            <person name="Banfield J.F."/>
        </authorList>
    </citation>
    <scope>NUCLEOTIDE SEQUENCE [LARGE SCALE GENOMIC DNA]</scope>
</reference>
<keyword evidence="1" id="KW-0808">Transferase</keyword>
<dbReference type="InterPro" id="IPR029063">
    <property type="entry name" value="SAM-dependent_MTases_sf"/>
</dbReference>
<dbReference type="Proteomes" id="UP000034676">
    <property type="component" value="Unassembled WGS sequence"/>
</dbReference>
<sequence>MASRIIVEKKLKIPADYQYHALTKGSWFQKFWHLNKLRLADDCLKFNKTQVVLDLGTGSGNFELLYHARIKKIDGVDYNDEALEFLNSKLLEKRIKNISLYLSRLPRLPTSIKIRKYDLIILMDIIEHLHYSDVALLLRRLCPLLRRDGRLFLVTPNYSSLWRYLEMLLESLHLVPKFTNEQHITQFDSNNIAKIIRESELKIVQQGSFNLFSWLFPNSKINRFLLHLEKIWSRKSGCLLYLVAKRAN</sequence>
<evidence type="ECO:0000313" key="1">
    <source>
        <dbReference type="EMBL" id="KKR91616.1"/>
    </source>
</evidence>
<dbReference type="GO" id="GO:0032259">
    <property type="term" value="P:methylation"/>
    <property type="evidence" value="ECO:0007669"/>
    <property type="project" value="UniProtKB-KW"/>
</dbReference>
<organism evidence="1 2">
    <name type="scientific">Candidatus Woesebacteria bacterium GW2011_GWA1_41_13b</name>
    <dbReference type="NCBI Taxonomy" id="1618555"/>
    <lineage>
        <taxon>Bacteria</taxon>
        <taxon>Candidatus Woeseibacteriota</taxon>
    </lineage>
</organism>
<dbReference type="Pfam" id="PF13489">
    <property type="entry name" value="Methyltransf_23"/>
    <property type="match status" value="1"/>
</dbReference>
<accession>A0A0G0UVS5</accession>
<keyword evidence="1" id="KW-0489">Methyltransferase</keyword>
<gene>
    <name evidence="1" type="ORF">UU42_C0009G0013</name>
</gene>
<dbReference type="SUPFAM" id="SSF53335">
    <property type="entry name" value="S-adenosyl-L-methionine-dependent methyltransferases"/>
    <property type="match status" value="1"/>
</dbReference>
<name>A0A0G0UVS5_9BACT</name>